<sequence length="198" mass="21708">MIIKLTSKNFDKAINKAITILKNGGIIAYPTETFYGLGVKYDIDSALRRLYEIKNRPTEKTMPLIIGSKDELSLITDTITSSAIELMDRFWPGPLTILFRARHGLSEYIVSENKVAVRIPGESFALRLAMAAKFPITSTSANISGMPPADSASMVFNYFGENIDLIIDGGKTKGGLSSTIVDITDNTLKIIRHGAIHI</sequence>
<keyword evidence="8" id="KW-0547">Nucleotide-binding</keyword>
<dbReference type="GO" id="GO:0005524">
    <property type="term" value="F:ATP binding"/>
    <property type="evidence" value="ECO:0007669"/>
    <property type="project" value="UniProtKB-KW"/>
</dbReference>
<gene>
    <name evidence="13" type="ORF">A45J_0302</name>
</gene>
<dbReference type="InterPro" id="IPR050156">
    <property type="entry name" value="TC-AMP_synthase_SUA5"/>
</dbReference>
<evidence type="ECO:0000256" key="8">
    <source>
        <dbReference type="ARBA" id="ARBA00022741"/>
    </source>
</evidence>
<evidence type="ECO:0000256" key="9">
    <source>
        <dbReference type="ARBA" id="ARBA00022840"/>
    </source>
</evidence>
<dbReference type="AlphaFoldDB" id="A0A5J4KTJ6"/>
<reference evidence="13" key="1">
    <citation type="submission" date="2019-10" db="EMBL/GenBank/DDBJ databases">
        <title>Metagenomic sequencing of thiosulfate-disproportionating enrichment culture.</title>
        <authorList>
            <person name="Umezawa K."/>
            <person name="Kojima H."/>
            <person name="Fukui M."/>
        </authorList>
    </citation>
    <scope>NUCLEOTIDE SEQUENCE</scope>
    <source>
        <strain evidence="13">45J</strain>
    </source>
</reference>
<dbReference type="GO" id="GO:0003725">
    <property type="term" value="F:double-stranded RNA binding"/>
    <property type="evidence" value="ECO:0007669"/>
    <property type="project" value="InterPro"/>
</dbReference>
<evidence type="ECO:0000256" key="11">
    <source>
        <dbReference type="ARBA" id="ARBA00048366"/>
    </source>
</evidence>
<dbReference type="EC" id="2.7.7.87" evidence="3"/>
<keyword evidence="6" id="KW-0819">tRNA processing</keyword>
<name>A0A5J4KTJ6_9ZZZZ</name>
<evidence type="ECO:0000256" key="1">
    <source>
        <dbReference type="ARBA" id="ARBA00004496"/>
    </source>
</evidence>
<keyword evidence="9" id="KW-0067">ATP-binding</keyword>
<feature type="domain" description="YrdC-like" evidence="12">
    <location>
        <begin position="11"/>
        <end position="196"/>
    </location>
</feature>
<dbReference type="EMBL" id="BLAB01000001">
    <property type="protein sequence ID" value="GER92584.1"/>
    <property type="molecule type" value="Genomic_DNA"/>
</dbReference>
<dbReference type="InterPro" id="IPR017945">
    <property type="entry name" value="DHBP_synth_RibB-like_a/b_dom"/>
</dbReference>
<evidence type="ECO:0000256" key="5">
    <source>
        <dbReference type="ARBA" id="ARBA00022679"/>
    </source>
</evidence>
<dbReference type="SUPFAM" id="SSF55821">
    <property type="entry name" value="YrdC/RibB"/>
    <property type="match status" value="1"/>
</dbReference>
<evidence type="ECO:0000256" key="4">
    <source>
        <dbReference type="ARBA" id="ARBA00022490"/>
    </source>
</evidence>
<dbReference type="GO" id="GO:0006450">
    <property type="term" value="P:regulation of translational fidelity"/>
    <property type="evidence" value="ECO:0007669"/>
    <property type="project" value="TreeGrafter"/>
</dbReference>
<protein>
    <recommendedName>
        <fullName evidence="10">L-threonylcarbamoyladenylate synthase</fullName>
        <ecNumber evidence="3">2.7.7.87</ecNumber>
    </recommendedName>
    <alternativeName>
        <fullName evidence="10">L-threonylcarbamoyladenylate synthase</fullName>
    </alternativeName>
</protein>
<dbReference type="Pfam" id="PF01300">
    <property type="entry name" value="Sua5_yciO_yrdC"/>
    <property type="match status" value="1"/>
</dbReference>
<accession>A0A5J4KTJ6</accession>
<keyword evidence="5" id="KW-0808">Transferase</keyword>
<keyword evidence="4" id="KW-0963">Cytoplasm</keyword>
<keyword evidence="7" id="KW-0548">Nucleotidyltransferase</keyword>
<dbReference type="PANTHER" id="PTHR17490">
    <property type="entry name" value="SUA5"/>
    <property type="match status" value="1"/>
</dbReference>
<evidence type="ECO:0000256" key="6">
    <source>
        <dbReference type="ARBA" id="ARBA00022694"/>
    </source>
</evidence>
<dbReference type="PROSITE" id="PS51163">
    <property type="entry name" value="YRDC"/>
    <property type="match status" value="1"/>
</dbReference>
<dbReference type="GO" id="GO:0008033">
    <property type="term" value="P:tRNA processing"/>
    <property type="evidence" value="ECO:0007669"/>
    <property type="project" value="UniProtKB-KW"/>
</dbReference>
<comment type="caution">
    <text evidence="13">The sequence shown here is derived from an EMBL/GenBank/DDBJ whole genome shotgun (WGS) entry which is preliminary data.</text>
</comment>
<organism evidence="13">
    <name type="scientific">hot springs metagenome</name>
    <dbReference type="NCBI Taxonomy" id="433727"/>
    <lineage>
        <taxon>unclassified sequences</taxon>
        <taxon>metagenomes</taxon>
        <taxon>ecological metagenomes</taxon>
    </lineage>
</organism>
<dbReference type="NCBIfam" id="TIGR00057">
    <property type="entry name" value="L-threonylcarbamoyladenylate synthase"/>
    <property type="match status" value="1"/>
</dbReference>
<dbReference type="Gene3D" id="3.90.870.10">
    <property type="entry name" value="DHBP synthase"/>
    <property type="match status" value="1"/>
</dbReference>
<dbReference type="GO" id="GO:0005737">
    <property type="term" value="C:cytoplasm"/>
    <property type="evidence" value="ECO:0007669"/>
    <property type="project" value="UniProtKB-SubCell"/>
</dbReference>
<evidence type="ECO:0000256" key="2">
    <source>
        <dbReference type="ARBA" id="ARBA00007663"/>
    </source>
</evidence>
<dbReference type="GO" id="GO:0000049">
    <property type="term" value="F:tRNA binding"/>
    <property type="evidence" value="ECO:0007669"/>
    <property type="project" value="TreeGrafter"/>
</dbReference>
<proteinExistence type="inferred from homology"/>
<evidence type="ECO:0000259" key="12">
    <source>
        <dbReference type="PROSITE" id="PS51163"/>
    </source>
</evidence>
<evidence type="ECO:0000256" key="3">
    <source>
        <dbReference type="ARBA" id="ARBA00012584"/>
    </source>
</evidence>
<comment type="catalytic activity">
    <reaction evidence="11">
        <text>L-threonine + hydrogencarbonate + ATP = L-threonylcarbamoyladenylate + diphosphate + H2O</text>
        <dbReference type="Rhea" id="RHEA:36407"/>
        <dbReference type="ChEBI" id="CHEBI:15377"/>
        <dbReference type="ChEBI" id="CHEBI:17544"/>
        <dbReference type="ChEBI" id="CHEBI:30616"/>
        <dbReference type="ChEBI" id="CHEBI:33019"/>
        <dbReference type="ChEBI" id="CHEBI:57926"/>
        <dbReference type="ChEBI" id="CHEBI:73682"/>
        <dbReference type="EC" id="2.7.7.87"/>
    </reaction>
</comment>
<dbReference type="InterPro" id="IPR006070">
    <property type="entry name" value="Sua5-like_dom"/>
</dbReference>
<evidence type="ECO:0000256" key="10">
    <source>
        <dbReference type="ARBA" id="ARBA00029774"/>
    </source>
</evidence>
<evidence type="ECO:0000313" key="13">
    <source>
        <dbReference type="EMBL" id="GER92584.1"/>
    </source>
</evidence>
<comment type="subcellular location">
    <subcellularLocation>
        <location evidence="1">Cytoplasm</location>
    </subcellularLocation>
</comment>
<dbReference type="PANTHER" id="PTHR17490:SF16">
    <property type="entry name" value="THREONYLCARBAMOYL-AMP SYNTHASE"/>
    <property type="match status" value="1"/>
</dbReference>
<comment type="similarity">
    <text evidence="2">Belongs to the SUA5 family.</text>
</comment>
<evidence type="ECO:0000256" key="7">
    <source>
        <dbReference type="ARBA" id="ARBA00022695"/>
    </source>
</evidence>
<dbReference type="GO" id="GO:0061710">
    <property type="term" value="F:L-threonylcarbamoyladenylate synthase"/>
    <property type="evidence" value="ECO:0007669"/>
    <property type="project" value="UniProtKB-EC"/>
</dbReference>